<dbReference type="Gene3D" id="2.10.25.10">
    <property type="entry name" value="Laminin"/>
    <property type="match status" value="1"/>
</dbReference>
<dbReference type="AlphaFoldDB" id="E4WVW5"/>
<dbReference type="CDD" id="cd00054">
    <property type="entry name" value="EGF_CA"/>
    <property type="match status" value="1"/>
</dbReference>
<dbReference type="Pfam" id="PF00008">
    <property type="entry name" value="EGF"/>
    <property type="match status" value="1"/>
</dbReference>
<dbReference type="InterPro" id="IPR000742">
    <property type="entry name" value="EGF"/>
</dbReference>
<evidence type="ECO:0000313" key="3">
    <source>
        <dbReference type="EMBL" id="CBY21268.1"/>
    </source>
</evidence>
<dbReference type="SUPFAM" id="SSF57196">
    <property type="entry name" value="EGF/Laminin"/>
    <property type="match status" value="1"/>
</dbReference>
<evidence type="ECO:0000256" key="1">
    <source>
        <dbReference type="PROSITE-ProRule" id="PRU00076"/>
    </source>
</evidence>
<keyword evidence="1" id="KW-0245">EGF-like domain</keyword>
<name>E4WVW5_OIKDI</name>
<evidence type="ECO:0000259" key="2">
    <source>
        <dbReference type="PROSITE" id="PS50026"/>
    </source>
</evidence>
<dbReference type="OrthoDB" id="283575at2759"/>
<comment type="caution">
    <text evidence="1">Lacks conserved residue(s) required for the propagation of feature annotation.</text>
</comment>
<gene>
    <name evidence="3" type="ORF">GSOID_T00009023001</name>
</gene>
<dbReference type="PROSITE" id="PS50026">
    <property type="entry name" value="EGF_3"/>
    <property type="match status" value="1"/>
</dbReference>
<dbReference type="EMBL" id="FN653017">
    <property type="protein sequence ID" value="CBY21268.1"/>
    <property type="molecule type" value="Genomic_DNA"/>
</dbReference>
<keyword evidence="4" id="KW-1185">Reference proteome</keyword>
<sequence length="68" mass="7199">MALLSSERAVSELILSSVCLCASAFDGLRCELAIDSCDSASCQNNATCIDTSPGWECKCPPWVSKSSH</sequence>
<organism evidence="3 4">
    <name type="scientific">Oikopleura dioica</name>
    <name type="common">Tunicate</name>
    <dbReference type="NCBI Taxonomy" id="34765"/>
    <lineage>
        <taxon>Eukaryota</taxon>
        <taxon>Metazoa</taxon>
        <taxon>Chordata</taxon>
        <taxon>Tunicata</taxon>
        <taxon>Appendicularia</taxon>
        <taxon>Copelata</taxon>
        <taxon>Oikopleuridae</taxon>
        <taxon>Oikopleura</taxon>
    </lineage>
</organism>
<accession>E4WVW5</accession>
<feature type="domain" description="EGF-like" evidence="2">
    <location>
        <begin position="33"/>
        <end position="66"/>
    </location>
</feature>
<evidence type="ECO:0000313" key="4">
    <source>
        <dbReference type="Proteomes" id="UP000001307"/>
    </source>
</evidence>
<protein>
    <recommendedName>
        <fullName evidence="2">EGF-like domain-containing protein</fullName>
    </recommendedName>
</protein>
<dbReference type="Proteomes" id="UP000001307">
    <property type="component" value="Unassembled WGS sequence"/>
</dbReference>
<dbReference type="InParanoid" id="E4WVW5"/>
<reference evidence="3 4" key="1">
    <citation type="journal article" date="2010" name="Science">
        <title>Plasticity of animal genome architecture unmasked by rapid evolution of a pelagic tunicate.</title>
        <authorList>
            <person name="Denoeud F."/>
            <person name="Henriet S."/>
            <person name="Mungpakdee S."/>
            <person name="Aury J.M."/>
            <person name="Da Silva C."/>
            <person name="Brinkmann H."/>
            <person name="Mikhaleva J."/>
            <person name="Olsen L.C."/>
            <person name="Jubin C."/>
            <person name="Canestro C."/>
            <person name="Bouquet J.M."/>
            <person name="Danks G."/>
            <person name="Poulain J."/>
            <person name="Campsteijn C."/>
            <person name="Adamski M."/>
            <person name="Cross I."/>
            <person name="Yadetie F."/>
            <person name="Muffato M."/>
            <person name="Louis A."/>
            <person name="Butcher S."/>
            <person name="Tsagkogeorga G."/>
            <person name="Konrad A."/>
            <person name="Singh S."/>
            <person name="Jensen M.F."/>
            <person name="Cong E.H."/>
            <person name="Eikeseth-Otteraa H."/>
            <person name="Noel B."/>
            <person name="Anthouard V."/>
            <person name="Porcel B.M."/>
            <person name="Kachouri-Lafond R."/>
            <person name="Nishino A."/>
            <person name="Ugolini M."/>
            <person name="Chourrout P."/>
            <person name="Nishida H."/>
            <person name="Aasland R."/>
            <person name="Huzurbazar S."/>
            <person name="Westhof E."/>
            <person name="Delsuc F."/>
            <person name="Lehrach H."/>
            <person name="Reinhardt R."/>
            <person name="Weissenbach J."/>
            <person name="Roy S.W."/>
            <person name="Artiguenave F."/>
            <person name="Postlethwait J.H."/>
            <person name="Manak J.R."/>
            <person name="Thompson E.M."/>
            <person name="Jaillon O."/>
            <person name="Du Pasquier L."/>
            <person name="Boudinot P."/>
            <person name="Liberles D.A."/>
            <person name="Volff J.N."/>
            <person name="Philippe H."/>
            <person name="Lenhard B."/>
            <person name="Roest Crollius H."/>
            <person name="Wincker P."/>
            <person name="Chourrout D."/>
        </authorList>
    </citation>
    <scope>NUCLEOTIDE SEQUENCE [LARGE SCALE GENOMIC DNA]</scope>
</reference>
<proteinExistence type="predicted"/>